<organism evidence="1 2">
    <name type="scientific">Cryoendolithus antarcticus</name>
    <dbReference type="NCBI Taxonomy" id="1507870"/>
    <lineage>
        <taxon>Eukaryota</taxon>
        <taxon>Fungi</taxon>
        <taxon>Dikarya</taxon>
        <taxon>Ascomycota</taxon>
        <taxon>Pezizomycotina</taxon>
        <taxon>Dothideomycetes</taxon>
        <taxon>Dothideomycetidae</taxon>
        <taxon>Cladosporiales</taxon>
        <taxon>Cladosporiaceae</taxon>
        <taxon>Cryoendolithus</taxon>
    </lineage>
</organism>
<evidence type="ECO:0008006" key="3">
    <source>
        <dbReference type="Google" id="ProtNLM"/>
    </source>
</evidence>
<dbReference type="Proteomes" id="UP000192596">
    <property type="component" value="Unassembled WGS sequence"/>
</dbReference>
<dbReference type="OrthoDB" id="5271918at2759"/>
<name>A0A1V8SB65_9PEZI</name>
<dbReference type="AlphaFoldDB" id="A0A1V8SB65"/>
<gene>
    <name evidence="1" type="ORF">B0A48_18337</name>
</gene>
<evidence type="ECO:0000313" key="1">
    <source>
        <dbReference type="EMBL" id="OQN96091.1"/>
    </source>
</evidence>
<dbReference type="InParanoid" id="A0A1V8SB65"/>
<evidence type="ECO:0000313" key="2">
    <source>
        <dbReference type="Proteomes" id="UP000192596"/>
    </source>
</evidence>
<reference evidence="2" key="1">
    <citation type="submission" date="2017-03" db="EMBL/GenBank/DDBJ databases">
        <title>Genomes of endolithic fungi from Antarctica.</title>
        <authorList>
            <person name="Coleine C."/>
            <person name="Masonjones S."/>
            <person name="Stajich J.E."/>
        </authorList>
    </citation>
    <scope>NUCLEOTIDE SEQUENCE [LARGE SCALE GENOMIC DNA]</scope>
    <source>
        <strain evidence="2">CCFEE 5527</strain>
    </source>
</reference>
<keyword evidence="2" id="KW-1185">Reference proteome</keyword>
<proteinExistence type="predicted"/>
<sequence>MCYATPAFVHYGDWDETTRKEPSQKWFEKIVHEIFDLHKWDTPYSELYTDDLELLKPDGSIVKGGKEAWAAIAQLYGPFTTQLTQPFYMVVTETDYGWEMIGQAWIFGDLPGESAKGEQKVKDESGKEWDVGMAGAFRFQYRKVGGAKHGDMLLQMVQIMSDTAPLLSKMVARGLLTPSHLGM</sequence>
<comment type="caution">
    <text evidence="1">The sequence shown here is derived from an EMBL/GenBank/DDBJ whole genome shotgun (WGS) entry which is preliminary data.</text>
</comment>
<protein>
    <recommendedName>
        <fullName evidence="3">SnoaL-like domain-containing protein</fullName>
    </recommendedName>
</protein>
<dbReference type="EMBL" id="NAJO01000072">
    <property type="protein sequence ID" value="OQN96091.1"/>
    <property type="molecule type" value="Genomic_DNA"/>
</dbReference>
<accession>A0A1V8SB65</accession>